<feature type="compositionally biased region" description="Pro residues" evidence="1">
    <location>
        <begin position="13"/>
        <end position="25"/>
    </location>
</feature>
<gene>
    <name evidence="2" type="ORF">I79_002376</name>
</gene>
<dbReference type="AlphaFoldDB" id="G3GX62"/>
<evidence type="ECO:0000313" key="2">
    <source>
        <dbReference type="EMBL" id="EGW06236.1"/>
    </source>
</evidence>
<dbReference type="Proteomes" id="UP000001075">
    <property type="component" value="Unassembled WGS sequence"/>
</dbReference>
<proteinExistence type="predicted"/>
<sequence>MRLSVHSFECRPPTRPQWDRPPPSSIVPQPQTGVPEPRAPLDRHRHHLGRYAAVPGLLSPSPSPEVPGEAGTITPPPNQIRPGSSSADWGLWGRGLRESETVFSRPPKSATTFLHSAPARSPNRGRSPRGTLTDPAGKNRD</sequence>
<feature type="region of interest" description="Disordered" evidence="1">
    <location>
        <begin position="1"/>
        <end position="141"/>
    </location>
</feature>
<dbReference type="EMBL" id="JH000058">
    <property type="protein sequence ID" value="EGW06236.1"/>
    <property type="molecule type" value="Genomic_DNA"/>
</dbReference>
<evidence type="ECO:0000313" key="3">
    <source>
        <dbReference type="Proteomes" id="UP000001075"/>
    </source>
</evidence>
<name>G3GX62_CRIGR</name>
<evidence type="ECO:0000256" key="1">
    <source>
        <dbReference type="SAM" id="MobiDB-lite"/>
    </source>
</evidence>
<protein>
    <submittedName>
        <fullName evidence="2">Uncharacterized protein</fullName>
    </submittedName>
</protein>
<organism evidence="2 3">
    <name type="scientific">Cricetulus griseus</name>
    <name type="common">Chinese hamster</name>
    <name type="synonym">Cricetulus barabensis griseus</name>
    <dbReference type="NCBI Taxonomy" id="10029"/>
    <lineage>
        <taxon>Eukaryota</taxon>
        <taxon>Metazoa</taxon>
        <taxon>Chordata</taxon>
        <taxon>Craniata</taxon>
        <taxon>Vertebrata</taxon>
        <taxon>Euteleostomi</taxon>
        <taxon>Mammalia</taxon>
        <taxon>Eutheria</taxon>
        <taxon>Euarchontoglires</taxon>
        <taxon>Glires</taxon>
        <taxon>Rodentia</taxon>
        <taxon>Myomorpha</taxon>
        <taxon>Muroidea</taxon>
        <taxon>Cricetidae</taxon>
        <taxon>Cricetinae</taxon>
        <taxon>Cricetulus</taxon>
    </lineage>
</organism>
<dbReference type="GlyGen" id="G3GX62">
    <property type="glycosylation" value="1 site"/>
</dbReference>
<accession>G3GX62</accession>
<dbReference type="InParanoid" id="G3GX62"/>
<reference evidence="3" key="1">
    <citation type="journal article" date="2011" name="Nat. Biotechnol.">
        <title>The genomic sequence of the Chinese hamster ovary (CHO)-K1 cell line.</title>
        <authorList>
            <person name="Xu X."/>
            <person name="Nagarajan H."/>
            <person name="Lewis N.E."/>
            <person name="Pan S."/>
            <person name="Cai Z."/>
            <person name="Liu X."/>
            <person name="Chen W."/>
            <person name="Xie M."/>
            <person name="Wang W."/>
            <person name="Hammond S."/>
            <person name="Andersen M.R."/>
            <person name="Neff N."/>
            <person name="Passarelli B."/>
            <person name="Koh W."/>
            <person name="Fan H.C."/>
            <person name="Wang J."/>
            <person name="Gui Y."/>
            <person name="Lee K.H."/>
            <person name="Betenbaugh M.J."/>
            <person name="Quake S.R."/>
            <person name="Famili I."/>
            <person name="Palsson B.O."/>
            <person name="Wang J."/>
        </authorList>
    </citation>
    <scope>NUCLEOTIDE SEQUENCE [LARGE SCALE GENOMIC DNA]</scope>
    <source>
        <strain evidence="3">CHO K1 cell line</strain>
    </source>
</reference>